<dbReference type="EMBL" id="JASBWV010000004">
    <property type="protein sequence ID" value="KAJ9126738.1"/>
    <property type="molecule type" value="Genomic_DNA"/>
</dbReference>
<keyword evidence="2" id="KW-1185">Reference proteome</keyword>
<protein>
    <submittedName>
        <fullName evidence="1">Uncharacterized protein</fullName>
    </submittedName>
</protein>
<comment type="caution">
    <text evidence="1">The sequence shown here is derived from an EMBL/GenBank/DDBJ whole genome shotgun (WGS) entry which is preliminary data.</text>
</comment>
<reference evidence="1" key="1">
    <citation type="submission" date="2023-04" db="EMBL/GenBank/DDBJ databases">
        <title>Draft Genome sequencing of Naganishia species isolated from polar environments using Oxford Nanopore Technology.</title>
        <authorList>
            <person name="Leo P."/>
            <person name="Venkateswaran K."/>
        </authorList>
    </citation>
    <scope>NUCLEOTIDE SEQUENCE</scope>
    <source>
        <strain evidence="1">DBVPG 5303</strain>
    </source>
</reference>
<gene>
    <name evidence="1" type="ORF">QFC24_001769</name>
</gene>
<evidence type="ECO:0000313" key="2">
    <source>
        <dbReference type="Proteomes" id="UP001234202"/>
    </source>
</evidence>
<name>A0ACC2XSZ8_9TREE</name>
<organism evidence="1 2">
    <name type="scientific">Naganishia onofrii</name>
    <dbReference type="NCBI Taxonomy" id="1851511"/>
    <lineage>
        <taxon>Eukaryota</taxon>
        <taxon>Fungi</taxon>
        <taxon>Dikarya</taxon>
        <taxon>Basidiomycota</taxon>
        <taxon>Agaricomycotina</taxon>
        <taxon>Tremellomycetes</taxon>
        <taxon>Filobasidiales</taxon>
        <taxon>Filobasidiaceae</taxon>
        <taxon>Naganishia</taxon>
    </lineage>
</organism>
<dbReference type="Proteomes" id="UP001234202">
    <property type="component" value="Unassembled WGS sequence"/>
</dbReference>
<evidence type="ECO:0000313" key="1">
    <source>
        <dbReference type="EMBL" id="KAJ9126738.1"/>
    </source>
</evidence>
<proteinExistence type="predicted"/>
<sequence>MGRRKQQFIDDSDSDSDVSRNESEGYNSQEDADSRLERNLFERKRKRRRTGGKESAWEGVFGEDDEEHGRPPRNDRRGGTSSAAFKPPTFVTSAKKDEPTKQEESNEKPIEISDSDSDDDDSEAEEKRARPPVVRDLSEEDEDEDDQPRGLGIGTNTGRSGFGGAGIGAGIGARKTGGGIGSGAASSGNARRTPTFAASASSTFALSDTPMQTSTTYDERNPQSAPSTDDAPLDMLSGIGTASRARLEEVEEDALHPKDDAHAYPQGFGRQPRRQPESNVQSRANSRGSTPGAGGGIGSNRQRAFADLAPTSTASASQPRPDVTDKDLRHLTSIANTFGARMLAKSGWVPGKGLGADESGKAVPIEANVGLQRGQGIGKGVRTEQSRRDARARGEVFSSDEEAERRKARKAKNRDAGAGKGQEQSKGESASWKKQRKVRVKVEHKTYEQLIAEAGEGPMADSGVGLVLDARGGELREVSSVAAATASSHWTPSSDKTQLPELRHNLRLILDVTTGDVAALAKEGKGIEEKKNWAVREAEKQERLQSTNENKILRLQSIHAITQHVSSLATDVSPADAEDPLEKYEDDFTKLTEDFRAEYDEYDLDEVLVGAISQALAPLFRDFEPLKGSPILLRSIQRWKRAYRYSETDRSKGYSVEVYDTTHSANENGSQVGVMTPFESLIYHLWLPKVRSAINNDWDVADPQPAVELVESWGSVLPRFVLDNIVEQLIVPKVYKQVRDWSWSPRRAKAGHPVQSLASIVFPWLATLKTRADHILDEAKIRIGEVMKRWSVKDAIPEELKLWKDVFSRGKWDTLVLLNILPKLAQHLDSEFEINPRAQEMAPLDRVLAWSSLMRESTFGQLLEEKFFPAWLDTLHFWLIQPNYSAGEVASWYHYWKDYLANFNTSDGTKLTESRRVDHGFRTGLKLMNEAMSLGPEAPGKLAKPEFKPLQDKKSREKKGKDVRSVATLPDQPEITFRSIAEQHAVEHNLLFIPTGKSHSATGKQLFKISKNPDGRGGITVYVGDDAVYAMGEDGSFRPVLLDDMVKMASKR</sequence>
<accession>A0ACC2XSZ8</accession>